<name>A0ABW3RWM0_9BACL</name>
<evidence type="ECO:0000313" key="1">
    <source>
        <dbReference type="EMBL" id="MFD1176869.1"/>
    </source>
</evidence>
<evidence type="ECO:0000313" key="2">
    <source>
        <dbReference type="Proteomes" id="UP001597262"/>
    </source>
</evidence>
<proteinExistence type="predicted"/>
<reference evidence="2" key="1">
    <citation type="journal article" date="2019" name="Int. J. Syst. Evol. Microbiol.">
        <title>The Global Catalogue of Microorganisms (GCM) 10K type strain sequencing project: providing services to taxonomists for standard genome sequencing and annotation.</title>
        <authorList>
            <consortium name="The Broad Institute Genomics Platform"/>
            <consortium name="The Broad Institute Genome Sequencing Center for Infectious Disease"/>
            <person name="Wu L."/>
            <person name="Ma J."/>
        </authorList>
    </citation>
    <scope>NUCLEOTIDE SEQUENCE [LARGE SCALE GENOMIC DNA]</scope>
    <source>
        <strain evidence="2">CCUG 59189</strain>
    </source>
</reference>
<accession>A0ABW3RWM0</accession>
<gene>
    <name evidence="1" type="ORF">ACFQ3W_11235</name>
</gene>
<dbReference type="RefSeq" id="WP_379319310.1">
    <property type="nucleotide sequence ID" value="NZ_JBHTLM010000006.1"/>
</dbReference>
<dbReference type="EMBL" id="JBHTLM010000006">
    <property type="protein sequence ID" value="MFD1176869.1"/>
    <property type="molecule type" value="Genomic_DNA"/>
</dbReference>
<dbReference type="Proteomes" id="UP001597262">
    <property type="component" value="Unassembled WGS sequence"/>
</dbReference>
<dbReference type="InterPro" id="IPR006450">
    <property type="entry name" value="Phage_HK97_gp6-like"/>
</dbReference>
<protein>
    <submittedName>
        <fullName evidence="1">Head-tail connector protein</fullName>
    </submittedName>
</protein>
<keyword evidence="2" id="KW-1185">Reference proteome</keyword>
<dbReference type="InterPro" id="IPR056951">
    <property type="entry name" value="Phage_connect_2"/>
</dbReference>
<dbReference type="NCBIfam" id="TIGR01560">
    <property type="entry name" value="put_DNA_pack"/>
    <property type="match status" value="1"/>
</dbReference>
<dbReference type="Pfam" id="PF24829">
    <property type="entry name" value="Phage_connect_2"/>
    <property type="match status" value="1"/>
</dbReference>
<comment type="caution">
    <text evidence="1">The sequence shown here is derived from an EMBL/GenBank/DDBJ whole genome shotgun (WGS) entry which is preliminary data.</text>
</comment>
<sequence>MIMLLEKIKKALRVSSIAFDEEISDLISAAQQDLKLSGVMGEKAISETDPLIIRAVTVYCKANFGFDNPDAEKLQESYKMIKTHLTLSAEYTVGDVSVMA</sequence>
<organism evidence="1 2">
    <name type="scientific">Paenibacillus puldeungensis</name>
    <dbReference type="NCBI Taxonomy" id="696536"/>
    <lineage>
        <taxon>Bacteria</taxon>
        <taxon>Bacillati</taxon>
        <taxon>Bacillota</taxon>
        <taxon>Bacilli</taxon>
        <taxon>Bacillales</taxon>
        <taxon>Paenibacillaceae</taxon>
        <taxon>Paenibacillus</taxon>
    </lineage>
</organism>